<dbReference type="UniPathway" id="UPA00537">
    <property type="reaction ID" value="UER00594"/>
</dbReference>
<organism evidence="9 10">
    <name type="scientific">Radiobacillus deserti</name>
    <dbReference type="NCBI Taxonomy" id="2594883"/>
    <lineage>
        <taxon>Bacteria</taxon>
        <taxon>Bacillati</taxon>
        <taxon>Bacillota</taxon>
        <taxon>Bacilli</taxon>
        <taxon>Bacillales</taxon>
        <taxon>Bacillaceae</taxon>
        <taxon>Radiobacillus</taxon>
    </lineage>
</organism>
<dbReference type="Gene3D" id="3.30.930.10">
    <property type="entry name" value="Bira Bifunctional Protein, Domain 2"/>
    <property type="match status" value="1"/>
</dbReference>
<protein>
    <recommendedName>
        <fullName evidence="3">lipoate--protein ligase</fullName>
        <ecNumber evidence="3">6.3.1.20</ecNumber>
    </recommendedName>
</protein>
<dbReference type="GO" id="GO:0017118">
    <property type="term" value="F:lipoyltransferase activity"/>
    <property type="evidence" value="ECO:0007669"/>
    <property type="project" value="TreeGrafter"/>
</dbReference>
<dbReference type="InterPro" id="IPR004143">
    <property type="entry name" value="BPL_LPL_catalytic"/>
</dbReference>
<accession>A0A516KEB0</accession>
<comment type="pathway">
    <text evidence="1">Protein modification; protein lipoylation via exogenous pathway; protein N(6)-(lipoyl)lysine from lipoate: step 2/2.</text>
</comment>
<dbReference type="FunFam" id="3.30.930.10:FF:000072">
    <property type="entry name" value="Lipoate--protein ligase"/>
    <property type="match status" value="1"/>
</dbReference>
<evidence type="ECO:0000256" key="7">
    <source>
        <dbReference type="ARBA" id="ARBA00048037"/>
    </source>
</evidence>
<name>A0A516KEB0_9BACI</name>
<sequence>MKFIDNKGITDPHINLAIEEYVLKNFGADDTYLLFYINEPSIIIGKNQNTIEEINTKYVEDNGIHVVRRLSGGGAVYHDLGNLNFSFITKDDGDSFHNFAKFTQPVVEALNKLGVPAELQGRNDLVANGRKISGNAQFSTRGRMFSHGTLMYDSEIEHVVSALNVRKEKIESKGIKSIRSRVANISEFMDEKVSMDEFKGIILRNIFGVENVEDVPTYELTDEDWNNIKKLSEERYQKWEWNYGKSPASNIQQSHKFPAGLVDIRLNVNKGMIENAKIYGDFFGVGEVSDIEERLTGIRYERKQIEEALSDLDIKHYLGNISKEEFIDLMY</sequence>
<dbReference type="GO" id="GO:0005737">
    <property type="term" value="C:cytoplasm"/>
    <property type="evidence" value="ECO:0007669"/>
    <property type="project" value="TreeGrafter"/>
</dbReference>
<evidence type="ECO:0000313" key="10">
    <source>
        <dbReference type="Proteomes" id="UP000315215"/>
    </source>
</evidence>
<dbReference type="KEGG" id="aqt:FN924_05895"/>
<dbReference type="CDD" id="cd16443">
    <property type="entry name" value="LplA"/>
    <property type="match status" value="1"/>
</dbReference>
<dbReference type="EMBL" id="CP041666">
    <property type="protein sequence ID" value="QDP39745.1"/>
    <property type="molecule type" value="Genomic_DNA"/>
</dbReference>
<dbReference type="SUPFAM" id="SSF82649">
    <property type="entry name" value="SufE/NifU"/>
    <property type="match status" value="1"/>
</dbReference>
<evidence type="ECO:0000259" key="8">
    <source>
        <dbReference type="PROSITE" id="PS51733"/>
    </source>
</evidence>
<keyword evidence="6" id="KW-0067">ATP-binding</keyword>
<dbReference type="Proteomes" id="UP000315215">
    <property type="component" value="Chromosome"/>
</dbReference>
<dbReference type="RefSeq" id="WP_143892628.1">
    <property type="nucleotide sequence ID" value="NZ_CP041666.1"/>
</dbReference>
<dbReference type="AlphaFoldDB" id="A0A516KEB0"/>
<dbReference type="InterPro" id="IPR019491">
    <property type="entry name" value="Lipoate_protein_ligase_C"/>
</dbReference>
<dbReference type="Pfam" id="PF21948">
    <property type="entry name" value="LplA-B_cat"/>
    <property type="match status" value="1"/>
</dbReference>
<gene>
    <name evidence="9" type="ORF">FN924_05895</name>
</gene>
<dbReference type="Gene3D" id="3.30.390.50">
    <property type="entry name" value="CO dehydrogenase flavoprotein, C-terminal domain"/>
    <property type="match status" value="1"/>
</dbReference>
<dbReference type="EC" id="6.3.1.20" evidence="3"/>
<reference evidence="9 10" key="1">
    <citation type="submission" date="2019-07" db="EMBL/GenBank/DDBJ databases">
        <authorList>
            <person name="Li J."/>
        </authorList>
    </citation>
    <scope>NUCLEOTIDE SEQUENCE [LARGE SCALE GENOMIC DNA]</scope>
    <source>
        <strain evidence="9 10">TKL69</strain>
    </source>
</reference>
<dbReference type="GO" id="GO:0005524">
    <property type="term" value="F:ATP binding"/>
    <property type="evidence" value="ECO:0007669"/>
    <property type="project" value="UniProtKB-KW"/>
</dbReference>
<dbReference type="GO" id="GO:0009249">
    <property type="term" value="P:protein lipoylation"/>
    <property type="evidence" value="ECO:0007669"/>
    <property type="project" value="InterPro"/>
</dbReference>
<evidence type="ECO:0000256" key="4">
    <source>
        <dbReference type="ARBA" id="ARBA00022598"/>
    </source>
</evidence>
<keyword evidence="5" id="KW-0547">Nucleotide-binding</keyword>
<dbReference type="PANTHER" id="PTHR12561:SF3">
    <property type="entry name" value="LIPOYLTRANSFERASE 1, MITOCHONDRIAL"/>
    <property type="match status" value="1"/>
</dbReference>
<dbReference type="NCBIfam" id="TIGR00545">
    <property type="entry name" value="lipoyltrans"/>
    <property type="match status" value="1"/>
</dbReference>
<dbReference type="SUPFAM" id="SSF55681">
    <property type="entry name" value="Class II aaRS and biotin synthetases"/>
    <property type="match status" value="1"/>
</dbReference>
<comment type="pathway">
    <text evidence="2">Protein modification; protein lipoylation via exogenous pathway; protein N(6)-(lipoyl)lysine from lipoate: step 1/2.</text>
</comment>
<evidence type="ECO:0000256" key="3">
    <source>
        <dbReference type="ARBA" id="ARBA00012367"/>
    </source>
</evidence>
<dbReference type="PROSITE" id="PS51733">
    <property type="entry name" value="BPL_LPL_CATALYTIC"/>
    <property type="match status" value="1"/>
</dbReference>
<comment type="catalytic activity">
    <reaction evidence="7">
        <text>L-lysyl-[lipoyl-carrier protein] + (R)-lipoate + ATP = N(6)-[(R)-lipoyl]-L-lysyl-[lipoyl-carrier protein] + AMP + diphosphate + H(+)</text>
        <dbReference type="Rhea" id="RHEA:49288"/>
        <dbReference type="Rhea" id="RHEA-COMP:10500"/>
        <dbReference type="Rhea" id="RHEA-COMP:10502"/>
        <dbReference type="ChEBI" id="CHEBI:15378"/>
        <dbReference type="ChEBI" id="CHEBI:29969"/>
        <dbReference type="ChEBI" id="CHEBI:30616"/>
        <dbReference type="ChEBI" id="CHEBI:33019"/>
        <dbReference type="ChEBI" id="CHEBI:83088"/>
        <dbReference type="ChEBI" id="CHEBI:83099"/>
        <dbReference type="ChEBI" id="CHEBI:456215"/>
        <dbReference type="EC" id="6.3.1.20"/>
    </reaction>
</comment>
<dbReference type="InterPro" id="IPR045864">
    <property type="entry name" value="aa-tRNA-synth_II/BPL/LPL"/>
</dbReference>
<evidence type="ECO:0000256" key="2">
    <source>
        <dbReference type="ARBA" id="ARBA00005124"/>
    </source>
</evidence>
<evidence type="ECO:0000313" key="9">
    <source>
        <dbReference type="EMBL" id="QDP39745.1"/>
    </source>
</evidence>
<keyword evidence="4 9" id="KW-0436">Ligase</keyword>
<dbReference type="Pfam" id="PF10437">
    <property type="entry name" value="Lip_prot_lig_C"/>
    <property type="match status" value="1"/>
</dbReference>
<dbReference type="PANTHER" id="PTHR12561">
    <property type="entry name" value="LIPOATE-PROTEIN LIGASE"/>
    <property type="match status" value="1"/>
</dbReference>
<dbReference type="InterPro" id="IPR004562">
    <property type="entry name" value="LipoylTrfase_LipoateP_Ligase"/>
</dbReference>
<evidence type="ECO:0000256" key="1">
    <source>
        <dbReference type="ARBA" id="ARBA00005085"/>
    </source>
</evidence>
<keyword evidence="10" id="KW-1185">Reference proteome</keyword>
<dbReference type="GO" id="GO:0016979">
    <property type="term" value="F:lipoate-protein ligase activity"/>
    <property type="evidence" value="ECO:0007669"/>
    <property type="project" value="UniProtKB-EC"/>
</dbReference>
<evidence type="ECO:0000256" key="6">
    <source>
        <dbReference type="ARBA" id="ARBA00022840"/>
    </source>
</evidence>
<feature type="domain" description="BPL/LPL catalytic" evidence="8">
    <location>
        <begin position="27"/>
        <end position="214"/>
    </location>
</feature>
<evidence type="ECO:0000256" key="5">
    <source>
        <dbReference type="ARBA" id="ARBA00022741"/>
    </source>
</evidence>
<dbReference type="OrthoDB" id="9788148at2"/>
<proteinExistence type="predicted"/>